<dbReference type="RefSeq" id="WP_216713243.1">
    <property type="nucleotide sequence ID" value="NZ_JACVEL010000001.1"/>
</dbReference>
<reference evidence="1" key="1">
    <citation type="submission" date="2020-09" db="EMBL/GenBank/DDBJ databases">
        <title>Taishania pollutisoli gen. nov., sp. nov., Isolated from Tetrabromobisphenol A-Contaminated Soil.</title>
        <authorList>
            <person name="Chen Q."/>
        </authorList>
    </citation>
    <scope>NUCLEOTIDE SEQUENCE</scope>
    <source>
        <strain evidence="1">CZZ-1</strain>
    </source>
</reference>
<dbReference type="EMBL" id="JACVEL010000001">
    <property type="protein sequence ID" value="MBC9811021.1"/>
    <property type="molecule type" value="Genomic_DNA"/>
</dbReference>
<evidence type="ECO:0000313" key="1">
    <source>
        <dbReference type="EMBL" id="MBC9811021.1"/>
    </source>
</evidence>
<gene>
    <name evidence="1" type="ORF">H9Y05_00895</name>
</gene>
<accession>A0A8J6TWH6</accession>
<evidence type="ECO:0000313" key="2">
    <source>
        <dbReference type="Proteomes" id="UP000652681"/>
    </source>
</evidence>
<comment type="caution">
    <text evidence="1">The sequence shown here is derived from an EMBL/GenBank/DDBJ whole genome shotgun (WGS) entry which is preliminary data.</text>
</comment>
<dbReference type="AlphaFoldDB" id="A0A8J6TWH6"/>
<organism evidence="1 2">
    <name type="scientific">Taishania pollutisoli</name>
    <dbReference type="NCBI Taxonomy" id="2766479"/>
    <lineage>
        <taxon>Bacteria</taxon>
        <taxon>Pseudomonadati</taxon>
        <taxon>Bacteroidota</taxon>
        <taxon>Flavobacteriia</taxon>
        <taxon>Flavobacteriales</taxon>
        <taxon>Crocinitomicaceae</taxon>
        <taxon>Taishania</taxon>
    </lineage>
</organism>
<proteinExistence type="predicted"/>
<sequence length="214" mass="24547">MKLSTTPLSLTEISDCIKNWEKIRTTYEGVKMFLNAAPSYVFQKSNPEQVENFHVYPGVHPETNACYIFLISEDKDKKQDSKKELYDAIIQCPLGQLSNTPPDTIPEKEALHRIESWAKNRLDWAKIQMKSATGMFMAYNMPASYVQTDVKYETFFALKDKEDAPDNRVADLVTVEYEAVHKVFYDVVRPVPPFDFAPMSSFYLLTGDFLGSEN</sequence>
<dbReference type="Proteomes" id="UP000652681">
    <property type="component" value="Unassembled WGS sequence"/>
</dbReference>
<protein>
    <submittedName>
        <fullName evidence="1">Uncharacterized protein</fullName>
    </submittedName>
</protein>
<name>A0A8J6TWH6_9FLAO</name>
<keyword evidence="2" id="KW-1185">Reference proteome</keyword>